<protein>
    <recommendedName>
        <fullName evidence="4">DUF485 domain-containing protein</fullName>
    </recommendedName>
</protein>
<accession>A0A024QAY9</accession>
<dbReference type="Pfam" id="PF04341">
    <property type="entry name" value="DUF485"/>
    <property type="match status" value="1"/>
</dbReference>
<dbReference type="RefSeq" id="WP_021289038.1">
    <property type="nucleotide sequence ID" value="NZ_BNER01000003.1"/>
</dbReference>
<organism evidence="2 3">
    <name type="scientific">Virgibacillus massiliensis</name>
    <dbReference type="NCBI Taxonomy" id="1462526"/>
    <lineage>
        <taxon>Bacteria</taxon>
        <taxon>Bacillati</taxon>
        <taxon>Bacillota</taxon>
        <taxon>Bacilli</taxon>
        <taxon>Bacillales</taxon>
        <taxon>Bacillaceae</taxon>
        <taxon>Virgibacillus</taxon>
    </lineage>
</organism>
<keyword evidence="3" id="KW-1185">Reference proteome</keyword>
<evidence type="ECO:0000256" key="1">
    <source>
        <dbReference type="SAM" id="Phobius"/>
    </source>
</evidence>
<dbReference type="AlphaFoldDB" id="A0A024QAY9"/>
<comment type="caution">
    <text evidence="2">The sequence shown here is derived from an EMBL/GenBank/DDBJ whole genome shotgun (WGS) entry which is preliminary data.</text>
</comment>
<evidence type="ECO:0000313" key="2">
    <source>
        <dbReference type="EMBL" id="CDQ39091.1"/>
    </source>
</evidence>
<dbReference type="PANTHER" id="PTHR38441:SF1">
    <property type="entry name" value="MEMBRANE PROTEIN"/>
    <property type="match status" value="1"/>
</dbReference>
<evidence type="ECO:0008006" key="4">
    <source>
        <dbReference type="Google" id="ProtNLM"/>
    </source>
</evidence>
<dbReference type="OrthoDB" id="2886991at2"/>
<reference evidence="3" key="2">
    <citation type="submission" date="2014-05" db="EMBL/GenBank/DDBJ databases">
        <title>Draft genome sequence of Virgibacillus massiliensis Vm-5.</title>
        <authorList>
            <person name="Khelaifia S."/>
            <person name="Croce O."/>
            <person name="Lagier J.C."/>
            <person name="Raoult D."/>
        </authorList>
    </citation>
    <scope>NUCLEOTIDE SEQUENCE [LARGE SCALE GENOMIC DNA]</scope>
    <source>
        <strain evidence="3">Vm-5</strain>
    </source>
</reference>
<evidence type="ECO:0000313" key="3">
    <source>
        <dbReference type="Proteomes" id="UP000028875"/>
    </source>
</evidence>
<keyword evidence="1" id="KW-0812">Transmembrane</keyword>
<reference evidence="2 3" key="1">
    <citation type="submission" date="2014-03" db="EMBL/GenBank/DDBJ databases">
        <authorList>
            <person name="Urmite Genomes U."/>
        </authorList>
    </citation>
    <scope>NUCLEOTIDE SEQUENCE [LARGE SCALE GENOMIC DNA]</scope>
    <source>
        <strain evidence="2 3">Vm-5</strain>
    </source>
</reference>
<feature type="transmembrane region" description="Helical" evidence="1">
    <location>
        <begin position="38"/>
        <end position="59"/>
    </location>
</feature>
<dbReference type="Proteomes" id="UP000028875">
    <property type="component" value="Unassembled WGS sequence"/>
</dbReference>
<dbReference type="PANTHER" id="PTHR38441">
    <property type="entry name" value="INTEGRAL MEMBRANE PROTEIN-RELATED"/>
    <property type="match status" value="1"/>
</dbReference>
<feature type="transmembrane region" description="Helical" evidence="1">
    <location>
        <begin position="71"/>
        <end position="93"/>
    </location>
</feature>
<dbReference type="InterPro" id="IPR007436">
    <property type="entry name" value="DUF485"/>
</dbReference>
<name>A0A024QAY9_9BACI</name>
<gene>
    <name evidence="2" type="ORF">BN990_01374</name>
</gene>
<keyword evidence="1" id="KW-0472">Membrane</keyword>
<sequence>MNVGSDYKELSYQETKPDYQQVAESASFKDLITRRKRFIIPLTIFFLVFYFLLPVLTSYTTFLNTPAIGDISWAWLFAFAQFIMTWVFCIIYVKKSAQFDRQSDEIIEDQLGGERE</sequence>
<dbReference type="EMBL" id="CCDP010000001">
    <property type="protein sequence ID" value="CDQ39091.1"/>
    <property type="molecule type" value="Genomic_DNA"/>
</dbReference>
<keyword evidence="1" id="KW-1133">Transmembrane helix</keyword>
<dbReference type="STRING" id="1462526.BN990_01374"/>
<proteinExistence type="predicted"/>
<dbReference type="eggNOG" id="COG3162">
    <property type="taxonomic scope" value="Bacteria"/>
</dbReference>